<proteinExistence type="predicted"/>
<protein>
    <submittedName>
        <fullName evidence="1">Uncharacterized protein</fullName>
    </submittedName>
</protein>
<sequence>MIRLNNKEIGSVEIGRKAVSKVMQGTHLIWQMVKSCFGSGVWKSENKWLNNDTWK</sequence>
<accession>A0A8S5QPE9</accession>
<evidence type="ECO:0000313" key="1">
    <source>
        <dbReference type="EMBL" id="DAE21143.1"/>
    </source>
</evidence>
<organism evidence="1">
    <name type="scientific">Myoviridae sp. ctStS16</name>
    <dbReference type="NCBI Taxonomy" id="2826654"/>
    <lineage>
        <taxon>Viruses</taxon>
        <taxon>Duplodnaviria</taxon>
        <taxon>Heunggongvirae</taxon>
        <taxon>Uroviricota</taxon>
        <taxon>Caudoviricetes</taxon>
    </lineage>
</organism>
<name>A0A8S5QPE9_9CAUD</name>
<reference evidence="1" key="1">
    <citation type="journal article" date="2021" name="Proc. Natl. Acad. Sci. U.S.A.">
        <title>A Catalog of Tens of Thousands of Viruses from Human Metagenomes Reveals Hidden Associations with Chronic Diseases.</title>
        <authorList>
            <person name="Tisza M.J."/>
            <person name="Buck C.B."/>
        </authorList>
    </citation>
    <scope>NUCLEOTIDE SEQUENCE</scope>
    <source>
        <strain evidence="1">CtStS16</strain>
    </source>
</reference>
<dbReference type="EMBL" id="BK015708">
    <property type="protein sequence ID" value="DAE21143.1"/>
    <property type="molecule type" value="Genomic_DNA"/>
</dbReference>